<feature type="domain" description="HTH araC/xylS-type" evidence="4">
    <location>
        <begin position="174"/>
        <end position="272"/>
    </location>
</feature>
<dbReference type="GO" id="GO:0043565">
    <property type="term" value="F:sequence-specific DNA binding"/>
    <property type="evidence" value="ECO:0007669"/>
    <property type="project" value="InterPro"/>
</dbReference>
<dbReference type="EMBL" id="JABAGO010000024">
    <property type="protein sequence ID" value="NME99203.1"/>
    <property type="molecule type" value="Genomic_DNA"/>
</dbReference>
<dbReference type="InterPro" id="IPR020449">
    <property type="entry name" value="Tscrpt_reg_AraC-type_HTH"/>
</dbReference>
<dbReference type="GO" id="GO:0003700">
    <property type="term" value="F:DNA-binding transcription factor activity"/>
    <property type="evidence" value="ECO:0007669"/>
    <property type="project" value="InterPro"/>
</dbReference>
<dbReference type="InterPro" id="IPR009057">
    <property type="entry name" value="Homeodomain-like_sf"/>
</dbReference>
<organism evidence="6 7">
    <name type="scientific">Aneurinibacillus aneurinilyticus</name>
    <name type="common">Bacillus aneurinolyticus</name>
    <dbReference type="NCBI Taxonomy" id="1391"/>
    <lineage>
        <taxon>Bacteria</taxon>
        <taxon>Bacillati</taxon>
        <taxon>Bacillota</taxon>
        <taxon>Bacilli</taxon>
        <taxon>Bacillales</taxon>
        <taxon>Paenibacillaceae</taxon>
        <taxon>Aneurinibacillus group</taxon>
        <taxon>Aneurinibacillus</taxon>
    </lineage>
</organism>
<dbReference type="SUPFAM" id="SSF53807">
    <property type="entry name" value="Helical backbone' metal receptor"/>
    <property type="match status" value="1"/>
</dbReference>
<dbReference type="PANTHER" id="PTHR43280">
    <property type="entry name" value="ARAC-FAMILY TRANSCRIPTIONAL REGULATOR"/>
    <property type="match status" value="1"/>
</dbReference>
<dbReference type="Pfam" id="PF12833">
    <property type="entry name" value="HTH_18"/>
    <property type="match status" value="1"/>
</dbReference>
<dbReference type="SUPFAM" id="SSF51215">
    <property type="entry name" value="Regulatory protein AraC"/>
    <property type="match status" value="1"/>
</dbReference>
<sequence length="541" mass="63235">MIDHESIKEGNADFSLDGLLFKLRDIEFIKGNSDWRSEQQFTTSHVLLAVISGQGRLTIGMHDYRLRPDTVYVCSPKQTFGTVVERTDEMEMFLLKFDAVGEAEHGKKPLFPLMGEIPLHSRGQLAFLCEVITSQRYSQDELERFRSQATFQELLYYILKSSRLILKDSQTALERTKAYMEEQYSDSVTIDQLARMTDISPKYFVDLFKKTYGISAIDYLTELRMNRAKQLMAQTNVKLQDVARQVGYSDPFYFSRKFKKEVGVSPTVYMKSRRRKIAAYETSVIGQLLALKMIPYAAPLHPKWTTHYYRIHRNDIPVHLSAYRQNQHWEANIETLLQAHPDVVISTSKLAIREKEELEKVAPVFYVPWKEKNWREHLQLIAEFLDESEEAEQWLASYDRKVKIAREQLKHKVQDDTFLIVRILKNDLYAYSNRSMAEVVYHDLQLAPAYLSEHPVYNQQITLEQLASLDADHLLLTVCQETETLEYWKTLQYLVPWQELKAVRNNRVHLLSSDPWYEYSASAHDRVVAELVRMLSGNHPK</sequence>
<dbReference type="SUPFAM" id="SSF46689">
    <property type="entry name" value="Homeodomain-like"/>
    <property type="match status" value="2"/>
</dbReference>
<dbReference type="Pfam" id="PF01497">
    <property type="entry name" value="Peripla_BP_2"/>
    <property type="match status" value="1"/>
</dbReference>
<evidence type="ECO:0000313" key="6">
    <source>
        <dbReference type="EMBL" id="NME99203.1"/>
    </source>
</evidence>
<dbReference type="PRINTS" id="PR00032">
    <property type="entry name" value="HTHARAC"/>
</dbReference>
<dbReference type="PROSITE" id="PS50983">
    <property type="entry name" value="FE_B12_PBP"/>
    <property type="match status" value="1"/>
</dbReference>
<evidence type="ECO:0000313" key="7">
    <source>
        <dbReference type="Proteomes" id="UP000561326"/>
    </source>
</evidence>
<dbReference type="PANTHER" id="PTHR43280:SF28">
    <property type="entry name" value="HTH-TYPE TRANSCRIPTIONAL ACTIVATOR RHAS"/>
    <property type="match status" value="1"/>
</dbReference>
<evidence type="ECO:0000256" key="2">
    <source>
        <dbReference type="ARBA" id="ARBA00023125"/>
    </source>
</evidence>
<feature type="domain" description="Fe/B12 periplasmic-binding" evidence="5">
    <location>
        <begin position="276"/>
        <end position="539"/>
    </location>
</feature>
<evidence type="ECO:0000259" key="4">
    <source>
        <dbReference type="PROSITE" id="PS01124"/>
    </source>
</evidence>
<keyword evidence="1" id="KW-0805">Transcription regulation</keyword>
<comment type="caution">
    <text evidence="6">The sequence shown here is derived from an EMBL/GenBank/DDBJ whole genome shotgun (WGS) entry which is preliminary data.</text>
</comment>
<dbReference type="Proteomes" id="UP000561326">
    <property type="component" value="Unassembled WGS sequence"/>
</dbReference>
<keyword evidence="3" id="KW-0804">Transcription</keyword>
<dbReference type="SMART" id="SM00342">
    <property type="entry name" value="HTH_ARAC"/>
    <property type="match status" value="1"/>
</dbReference>
<gene>
    <name evidence="6" type="ORF">HF838_13125</name>
</gene>
<dbReference type="InterPro" id="IPR018062">
    <property type="entry name" value="HTH_AraC-typ_CS"/>
</dbReference>
<dbReference type="AlphaFoldDB" id="A0A848CTT2"/>
<proteinExistence type="predicted"/>
<dbReference type="InterPro" id="IPR037923">
    <property type="entry name" value="HTH-like"/>
</dbReference>
<dbReference type="PROSITE" id="PS00041">
    <property type="entry name" value="HTH_ARAC_FAMILY_1"/>
    <property type="match status" value="1"/>
</dbReference>
<reference evidence="6 7" key="1">
    <citation type="submission" date="2020-04" db="EMBL/GenBank/DDBJ databases">
        <authorList>
            <person name="Hitch T.C.A."/>
            <person name="Wylensek D."/>
            <person name="Clavel T."/>
        </authorList>
    </citation>
    <scope>NUCLEOTIDE SEQUENCE [LARGE SCALE GENOMIC DNA]</scope>
    <source>
        <strain evidence="6 7">WB01_D5_05</strain>
    </source>
</reference>
<dbReference type="RefSeq" id="WP_168975452.1">
    <property type="nucleotide sequence ID" value="NZ_JABAGO010000024.1"/>
</dbReference>
<dbReference type="Gene3D" id="1.10.10.60">
    <property type="entry name" value="Homeodomain-like"/>
    <property type="match status" value="2"/>
</dbReference>
<evidence type="ECO:0000256" key="1">
    <source>
        <dbReference type="ARBA" id="ARBA00023015"/>
    </source>
</evidence>
<dbReference type="InterPro" id="IPR002491">
    <property type="entry name" value="ABC_transptr_periplasmic_BD"/>
</dbReference>
<dbReference type="Gene3D" id="3.40.50.1980">
    <property type="entry name" value="Nitrogenase molybdenum iron protein domain"/>
    <property type="match status" value="2"/>
</dbReference>
<accession>A0A848CTT2</accession>
<evidence type="ECO:0000256" key="3">
    <source>
        <dbReference type="ARBA" id="ARBA00023163"/>
    </source>
</evidence>
<dbReference type="PROSITE" id="PS01124">
    <property type="entry name" value="HTH_ARAC_FAMILY_2"/>
    <property type="match status" value="1"/>
</dbReference>
<dbReference type="InterPro" id="IPR018060">
    <property type="entry name" value="HTH_AraC"/>
</dbReference>
<evidence type="ECO:0000259" key="5">
    <source>
        <dbReference type="PROSITE" id="PS50983"/>
    </source>
</evidence>
<keyword evidence="2" id="KW-0238">DNA-binding</keyword>
<protein>
    <submittedName>
        <fullName evidence="6">AraC family transcriptional regulator</fullName>
    </submittedName>
</protein>
<name>A0A848CTT2_ANEAE</name>